<dbReference type="Proteomes" id="UP000774617">
    <property type="component" value="Unassembled WGS sequence"/>
</dbReference>
<feature type="domain" description="N-acetyltransferase" evidence="1">
    <location>
        <begin position="115"/>
        <end position="246"/>
    </location>
</feature>
<dbReference type="CDD" id="cd04301">
    <property type="entry name" value="NAT_SF"/>
    <property type="match status" value="1"/>
</dbReference>
<protein>
    <recommendedName>
        <fullName evidence="1">N-acetyltransferase domain-containing protein</fullName>
    </recommendedName>
</protein>
<proteinExistence type="predicted"/>
<dbReference type="PROSITE" id="PS51186">
    <property type="entry name" value="GNAT"/>
    <property type="match status" value="1"/>
</dbReference>
<dbReference type="Pfam" id="PF00583">
    <property type="entry name" value="Acetyltransf_1"/>
    <property type="match status" value="1"/>
</dbReference>
<organism evidence="2 3">
    <name type="scientific">Macrophomina phaseolina</name>
    <dbReference type="NCBI Taxonomy" id="35725"/>
    <lineage>
        <taxon>Eukaryota</taxon>
        <taxon>Fungi</taxon>
        <taxon>Dikarya</taxon>
        <taxon>Ascomycota</taxon>
        <taxon>Pezizomycotina</taxon>
        <taxon>Dothideomycetes</taxon>
        <taxon>Dothideomycetes incertae sedis</taxon>
        <taxon>Botryosphaeriales</taxon>
        <taxon>Botryosphaeriaceae</taxon>
        <taxon>Macrophomina</taxon>
    </lineage>
</organism>
<reference evidence="2 3" key="1">
    <citation type="journal article" date="2021" name="Nat. Commun.">
        <title>Genetic determinants of endophytism in the Arabidopsis root mycobiome.</title>
        <authorList>
            <person name="Mesny F."/>
            <person name="Miyauchi S."/>
            <person name="Thiergart T."/>
            <person name="Pickel B."/>
            <person name="Atanasova L."/>
            <person name="Karlsson M."/>
            <person name="Huettel B."/>
            <person name="Barry K.W."/>
            <person name="Haridas S."/>
            <person name="Chen C."/>
            <person name="Bauer D."/>
            <person name="Andreopoulos W."/>
            <person name="Pangilinan J."/>
            <person name="LaButti K."/>
            <person name="Riley R."/>
            <person name="Lipzen A."/>
            <person name="Clum A."/>
            <person name="Drula E."/>
            <person name="Henrissat B."/>
            <person name="Kohler A."/>
            <person name="Grigoriev I.V."/>
            <person name="Martin F.M."/>
            <person name="Hacquard S."/>
        </authorList>
    </citation>
    <scope>NUCLEOTIDE SEQUENCE [LARGE SCALE GENOMIC DNA]</scope>
    <source>
        <strain evidence="2 3">MPI-SDFR-AT-0080</strain>
    </source>
</reference>
<dbReference type="InterPro" id="IPR016181">
    <property type="entry name" value="Acyl_CoA_acyltransferase"/>
</dbReference>
<dbReference type="SUPFAM" id="SSF55729">
    <property type="entry name" value="Acyl-CoA N-acyltransferases (Nat)"/>
    <property type="match status" value="1"/>
</dbReference>
<dbReference type="InterPro" id="IPR000182">
    <property type="entry name" value="GNAT_dom"/>
</dbReference>
<comment type="caution">
    <text evidence="2">The sequence shown here is derived from an EMBL/GenBank/DDBJ whole genome shotgun (WGS) entry which is preliminary data.</text>
</comment>
<evidence type="ECO:0000259" key="1">
    <source>
        <dbReference type="PROSITE" id="PS51186"/>
    </source>
</evidence>
<name>A0ABQ8GEY3_9PEZI</name>
<accession>A0ABQ8GEY3</accession>
<dbReference type="EMBL" id="JAGTJR010000009">
    <property type="protein sequence ID" value="KAH7054187.1"/>
    <property type="molecule type" value="Genomic_DNA"/>
</dbReference>
<gene>
    <name evidence="2" type="ORF">B0J12DRAFT_777595</name>
</gene>
<evidence type="ECO:0000313" key="3">
    <source>
        <dbReference type="Proteomes" id="UP000774617"/>
    </source>
</evidence>
<dbReference type="Gene3D" id="3.40.630.30">
    <property type="match status" value="1"/>
</dbReference>
<keyword evidence="3" id="KW-1185">Reference proteome</keyword>
<sequence length="246" mass="27201">MTDHTISDNLFHCRLATAGDIAPLHDLLKPMFASGALGEDLVFGDLELHDALDWMLPRFIVDPQTLLIVVEFKPPGGMRSYPPQIAGVAYVRIPRPRQVSQLNSEGLSSLGNSCAKKWILTALLGLSLLWLRASNKIQDIGLWPTFQTSAVYRRIMSQQERLDTVRVRGQGTQQGCLYFLAVAPKFRGVGIGSRLLAHIEDVLRNMGMREVSFIGGTESARFIQQHGFSASKSARSGDFGDFVKCL</sequence>
<evidence type="ECO:0000313" key="2">
    <source>
        <dbReference type="EMBL" id="KAH7054187.1"/>
    </source>
</evidence>